<feature type="region of interest" description="Disordered" evidence="1">
    <location>
        <begin position="194"/>
        <end position="250"/>
    </location>
</feature>
<evidence type="ECO:0000313" key="3">
    <source>
        <dbReference type="Proteomes" id="UP000518752"/>
    </source>
</evidence>
<dbReference type="AlphaFoldDB" id="A0A8H5LQM5"/>
<dbReference type="Proteomes" id="UP000518752">
    <property type="component" value="Unassembled WGS sequence"/>
</dbReference>
<proteinExistence type="predicted"/>
<keyword evidence="3" id="KW-1185">Reference proteome</keyword>
<comment type="caution">
    <text evidence="2">The sequence shown here is derived from an EMBL/GenBank/DDBJ whole genome shotgun (WGS) entry which is preliminary data.</text>
</comment>
<feature type="compositionally biased region" description="Polar residues" evidence="1">
    <location>
        <begin position="201"/>
        <end position="227"/>
    </location>
</feature>
<sequence>MPPESHPVPEQPPFVEYHHLLFLLSPHPVRSATHRTAVDQFGQRYTSVPGTDSARGHQARTNWPRIQPPGFQSVEGNRIEAKLDGYLAVAENQREHEKTLYDPLNEFLNAICQGLASDDLARVFNTQAYRRILGYGLDRRPDFSHIYRRYLGLKDDEDLDSFLRESWMEGMHWLHMLSFVEVKHENGRILGHGIRKRRTEAANNAKTGNNGSSTKTLPAPTSENPSLSPGFEGASTAPVTSVSPSDPEGKASALFQKTRRQVAAYGKVLFSAGAIRSHVVGLVIDERVFWFVFFCRSIVVESEPMSKPHREKIGS</sequence>
<evidence type="ECO:0000256" key="1">
    <source>
        <dbReference type="SAM" id="MobiDB-lite"/>
    </source>
</evidence>
<reference evidence="2 3" key="1">
    <citation type="journal article" date="2020" name="ISME J.">
        <title>Uncovering the hidden diversity of litter-decomposition mechanisms in mushroom-forming fungi.</title>
        <authorList>
            <person name="Floudas D."/>
            <person name="Bentzer J."/>
            <person name="Ahren D."/>
            <person name="Johansson T."/>
            <person name="Persson P."/>
            <person name="Tunlid A."/>
        </authorList>
    </citation>
    <scope>NUCLEOTIDE SEQUENCE [LARGE SCALE GENOMIC DNA]</scope>
    <source>
        <strain evidence="2 3">CBS 406.79</strain>
    </source>
</reference>
<accession>A0A8H5LQM5</accession>
<protein>
    <submittedName>
        <fullName evidence="2">Uncharacterized protein</fullName>
    </submittedName>
</protein>
<organism evidence="2 3">
    <name type="scientific">Collybiopsis confluens</name>
    <dbReference type="NCBI Taxonomy" id="2823264"/>
    <lineage>
        <taxon>Eukaryota</taxon>
        <taxon>Fungi</taxon>
        <taxon>Dikarya</taxon>
        <taxon>Basidiomycota</taxon>
        <taxon>Agaricomycotina</taxon>
        <taxon>Agaricomycetes</taxon>
        <taxon>Agaricomycetidae</taxon>
        <taxon>Agaricales</taxon>
        <taxon>Marasmiineae</taxon>
        <taxon>Omphalotaceae</taxon>
        <taxon>Collybiopsis</taxon>
    </lineage>
</organism>
<dbReference type="EMBL" id="JAACJN010000159">
    <property type="protein sequence ID" value="KAF5365889.1"/>
    <property type="molecule type" value="Genomic_DNA"/>
</dbReference>
<gene>
    <name evidence="2" type="ORF">D9757_011032</name>
</gene>
<name>A0A8H5LQM5_9AGAR</name>
<evidence type="ECO:0000313" key="2">
    <source>
        <dbReference type="EMBL" id="KAF5365889.1"/>
    </source>
</evidence>